<dbReference type="HOGENOM" id="CLU_2395546_0_0_3"/>
<dbReference type="EnsemblBacteria" id="BAC89261">
    <property type="protein sequence ID" value="BAC89261"/>
    <property type="gene ID" value="BAC89261"/>
</dbReference>
<sequence length="93" mass="11348">MVILAGEEYRDRSVPRRFLELLAMDKPDFQNMPLNEFKRYILDHRADDEAFHTYMERSRKERTWSRVYRDGEEEQFMADLMRSLEQRQGNEGV</sequence>
<reference evidence="1 2" key="2">
    <citation type="journal article" date="2003" name="DNA Res.">
        <title>Complete genome structure of Gloeobacter violaceus PCC 7421, a cyanobacterium that lacks thylakoids (supplement).</title>
        <authorList>
            <person name="Nakamura Y."/>
            <person name="Kaneko T."/>
            <person name="Sato S."/>
            <person name="Mimuro M."/>
            <person name="Miyashita H."/>
            <person name="Tsuchiya T."/>
            <person name="Sasamoto S."/>
            <person name="Watanabe A."/>
            <person name="Kawashima K."/>
            <person name="Kishida Y."/>
            <person name="Kiyokawa C."/>
            <person name="Kohara M."/>
            <person name="Matsumoto M."/>
            <person name="Matsuno A."/>
            <person name="Nakazaki N."/>
            <person name="Shimpo S."/>
            <person name="Takeuchi C."/>
            <person name="Yamada M."/>
            <person name="Tabata S."/>
        </authorList>
    </citation>
    <scope>NUCLEOTIDE SEQUENCE [LARGE SCALE GENOMIC DNA]</scope>
    <source>
        <strain evidence="2">ATCC 29082 / PCC 7421</strain>
    </source>
</reference>
<accession>Q7NL06</accession>
<dbReference type="EMBL" id="BA000045">
    <property type="protein sequence ID" value="BAC89261.1"/>
    <property type="molecule type" value="Genomic_DNA"/>
</dbReference>
<evidence type="ECO:0000313" key="2">
    <source>
        <dbReference type="Proteomes" id="UP000000557"/>
    </source>
</evidence>
<keyword evidence="2" id="KW-1185">Reference proteome</keyword>
<evidence type="ECO:0000313" key="1">
    <source>
        <dbReference type="EMBL" id="BAC89261.1"/>
    </source>
</evidence>
<dbReference type="OrthoDB" id="426753at2"/>
<dbReference type="Proteomes" id="UP000000557">
    <property type="component" value="Chromosome"/>
</dbReference>
<reference evidence="1 2" key="1">
    <citation type="journal article" date="2003" name="DNA Res.">
        <title>Complete genome structure of Gloeobacter violaceus PCC 7421, a cyanobacterium that lacks thylakoids.</title>
        <authorList>
            <person name="Nakamura Y."/>
            <person name="Kaneko T."/>
            <person name="Sato S."/>
            <person name="Mimuro M."/>
            <person name="Miyashita H."/>
            <person name="Tsuchiya T."/>
            <person name="Sasamoto S."/>
            <person name="Watanabe A."/>
            <person name="Kawashima K."/>
            <person name="Kishida Y."/>
            <person name="Kiyokawa C."/>
            <person name="Kohara M."/>
            <person name="Matsumoto M."/>
            <person name="Matsuno A."/>
            <person name="Nakazaki N."/>
            <person name="Shimpo S."/>
            <person name="Takeuchi C."/>
            <person name="Yamada M."/>
            <person name="Tabata S."/>
        </authorList>
    </citation>
    <scope>NUCLEOTIDE SEQUENCE [LARGE SCALE GENOMIC DNA]</scope>
    <source>
        <strain evidence="2">ATCC 29082 / PCC 7421</strain>
    </source>
</reference>
<gene>
    <name evidence="1" type="ordered locus">gsl1320</name>
</gene>
<dbReference type="InterPro" id="IPR054053">
    <property type="entry name" value="DUF6887"/>
</dbReference>
<dbReference type="AlphaFoldDB" id="Q7NL06"/>
<proteinExistence type="predicted"/>
<dbReference type="InParanoid" id="Q7NL06"/>
<dbReference type="KEGG" id="gvi:gsl1320"/>
<organism evidence="1 2">
    <name type="scientific">Gloeobacter violaceus (strain ATCC 29082 / PCC 7421)</name>
    <dbReference type="NCBI Taxonomy" id="251221"/>
    <lineage>
        <taxon>Bacteria</taxon>
        <taxon>Bacillati</taxon>
        <taxon>Cyanobacteriota</taxon>
        <taxon>Cyanophyceae</taxon>
        <taxon>Gloeobacterales</taxon>
        <taxon>Gloeobacteraceae</taxon>
        <taxon>Gloeobacter</taxon>
    </lineage>
</organism>
<name>Q7NL06_GLOVI</name>
<protein>
    <submittedName>
        <fullName evidence="1">Gsl1320 protein</fullName>
    </submittedName>
</protein>
<dbReference type="Pfam" id="PF21826">
    <property type="entry name" value="DUF6887"/>
    <property type="match status" value="1"/>
</dbReference>